<evidence type="ECO:0000313" key="8">
    <source>
        <dbReference type="EMBL" id="EZG88185.1"/>
    </source>
</evidence>
<feature type="region of interest" description="Disordered" evidence="7">
    <location>
        <begin position="2378"/>
        <end position="2444"/>
    </location>
</feature>
<dbReference type="Proteomes" id="UP000019763">
    <property type="component" value="Unassembled WGS sequence"/>
</dbReference>
<dbReference type="GO" id="GO:0005783">
    <property type="term" value="C:endoplasmic reticulum"/>
    <property type="evidence" value="ECO:0007669"/>
    <property type="project" value="UniProtKB-SubCell"/>
</dbReference>
<evidence type="ECO:0000256" key="2">
    <source>
        <dbReference type="ARBA" id="ARBA00004240"/>
    </source>
</evidence>
<dbReference type="EMBL" id="AFNH02000040">
    <property type="protein sequence ID" value="EZG88185.1"/>
    <property type="molecule type" value="Genomic_DNA"/>
</dbReference>
<feature type="compositionally biased region" description="Acidic residues" evidence="7">
    <location>
        <begin position="2380"/>
        <end position="2389"/>
    </location>
</feature>
<evidence type="ECO:0000256" key="3">
    <source>
        <dbReference type="ARBA" id="ARBA00004514"/>
    </source>
</evidence>
<dbReference type="Gene3D" id="1.25.10.10">
    <property type="entry name" value="Leucine-rich Repeat Variant"/>
    <property type="match status" value="2"/>
</dbReference>
<dbReference type="GeneID" id="22910471"/>
<name>A0A023BDC6_GRENI</name>
<dbReference type="SUPFAM" id="SSF48371">
    <property type="entry name" value="ARM repeat"/>
    <property type="match status" value="3"/>
</dbReference>
<dbReference type="SMART" id="SM00185">
    <property type="entry name" value="ARM"/>
    <property type="match status" value="7"/>
</dbReference>
<evidence type="ECO:0000256" key="7">
    <source>
        <dbReference type="SAM" id="MobiDB-lite"/>
    </source>
</evidence>
<evidence type="ECO:0000256" key="1">
    <source>
        <dbReference type="ARBA" id="ARBA00004173"/>
    </source>
</evidence>
<proteinExistence type="predicted"/>
<keyword evidence="5" id="KW-0256">Endoplasmic reticulum</keyword>
<organism evidence="8 9">
    <name type="scientific">Gregarina niphandrodes</name>
    <name type="common">Septate eugregarine</name>
    <dbReference type="NCBI Taxonomy" id="110365"/>
    <lineage>
        <taxon>Eukaryota</taxon>
        <taxon>Sar</taxon>
        <taxon>Alveolata</taxon>
        <taxon>Apicomplexa</taxon>
        <taxon>Conoidasida</taxon>
        <taxon>Gregarinasina</taxon>
        <taxon>Eugregarinorida</taxon>
        <taxon>Gregarinidae</taxon>
        <taxon>Gregarina</taxon>
    </lineage>
</organism>
<dbReference type="VEuPathDB" id="CryptoDB:GNI_005330"/>
<accession>A0A023BDC6</accession>
<evidence type="ECO:0000256" key="5">
    <source>
        <dbReference type="ARBA" id="ARBA00022824"/>
    </source>
</evidence>
<dbReference type="GO" id="GO:0005739">
    <property type="term" value="C:mitochondrion"/>
    <property type="evidence" value="ECO:0007669"/>
    <property type="project" value="UniProtKB-SubCell"/>
</dbReference>
<evidence type="ECO:0000313" key="9">
    <source>
        <dbReference type="Proteomes" id="UP000019763"/>
    </source>
</evidence>
<evidence type="ECO:0000256" key="4">
    <source>
        <dbReference type="ARBA" id="ARBA00022490"/>
    </source>
</evidence>
<keyword evidence="6" id="KW-0496">Mitochondrion</keyword>
<reference evidence="8" key="1">
    <citation type="submission" date="2013-12" db="EMBL/GenBank/DDBJ databases">
        <authorList>
            <person name="Omoto C.K."/>
            <person name="Sibley D."/>
            <person name="Venepally P."/>
            <person name="Hadjithomas M."/>
            <person name="Karamycheva S."/>
            <person name="Brunk B."/>
            <person name="Roos D."/>
            <person name="Caler E."/>
            <person name="Lorenzi H."/>
        </authorList>
    </citation>
    <scope>NUCLEOTIDE SEQUENCE</scope>
</reference>
<protein>
    <submittedName>
        <fullName evidence="8">Uncharacterized protein</fullName>
    </submittedName>
</protein>
<sequence>MRVKQRKPEAGVDGAVDQLRSQLDQRRVLVFSLRSVVQFTSSNNRHYVDNVYSGVQNGLVSVLVELLGKYVSDEDIVHHLAKILSGVTKAFDQDPDEEGIQQAIDQGYATLLAGVVDASIIVSQPSDGSVWPALDSIVRIALQNNVLTVEDTTLEHIDTKLNAPKFTRPYLAVVCGLLNLYTRQHPKSTKIVDLKIPTKLLNNLYKNSRQGNNAFDSESLQFLSESLGTVLAILPPTGGYPDHEDATGVVLKLLELVRGKKALTETLSRILAALVGPEQLKKSAEAIGKGGKESLQALELLSALSHSSAFTASFQDAGPLCNILNQCDDVLDEAKASSVKAACSMLTGLLTNNPKEVGKANVQEASGKVREFLKSVEGMSDDLSEAVYGLASALSSSDAAFGRSVNSGTVEIIAKTVTPSQNPDTAMAALKLLSHLPTVPADLEAVEVAFSSPDKRLMVPAAKICETFMRERKEESLIKVLPAIVNGLKSLTADNRAEMEALLPMLQMLSAASEVGGPLAKVESDLSVAVLRCSMTFADIPHIVKACETYLRKTASTADIQKAIDQLVKLSKEPKKHFRECVDACATVHGVSSLSGTDGVGAESLDGLIKALGHVCQCPYFPEQRQLITHVLTCVKSLAPIVSNKEPLKEEPHRLLAIAHSAGCRAIADQEQNSTGDSVVTDIVRCATVVTQLDHFEALGSLEKCMGDISTLMRKYPEQRKTQVACLQFLSVILALNSGDVSPEFLKSGASKQVLGTMSRGSAIEEYQAVGLRVVLTCAKKRPENVDGLRRAGVTEVLKMVSENYQSKADVLKLCQQCQAILMPQDQARDEVLSQIEALQIAGRNRDVKTGGEALATLAGLSAAADAAKFAAKNGVGNAVNAFFESMKVAPAVPFQNLETCSLGAVQTLRNVGNVGKPHSSMLLKGGAIPLIQTILEEALQQDNAVASEVVAQCLEAGRCLLTNESNPAAAPGAQEFSARLTELLPQLAADPKQVMGIVSTVGLLASEETLNGAAFNASLPRLIEVLEHSTSETERVDALRCIFQMVGRDRHQNKLVQKFAEAGGCEAVIRCLDSYGQDENKTAIWCRKVLERIVSANGDGTALRQAMLKRGGSNALDFAVRALGRNLGGCRDDADSTATVLGMLCKLTTKVDKKRLQDMDLLGTVTEALVVDGSTTEMKGLMGELLGNLGGDALVDDYFQEVIDLCDRKPDRWKSELASVLQKLETFVFCHPDDVDAAFGKAPQAVSALARILPGLGNDVELLEHAALTVKNLAHRFADDPMSNYGVQTCIQSGFAHTAIGMINDSGKSSCVRKSSNFLRDMYETLELCCSSEVTYSAVAKLATANSDEFLKSTWDLLYRYKNQEDVATAIISFIGHFSRNTEAVEALERARKTCDDYDKVRELGGDVSEAVWNIVWNLRRNGQSVGNGLDALGMIAANASGRLTKVLNGSSRGANIDKIKQLAETGPEAAAGFAGFCRCLMTAEVPGTEDIWMNLLEILVKQYYSIRDDESTEQDVRDRLLRRMGGCIEAFAQRKQFNLVRGPRGIECLTEAVKAESHNQQAARSLVASCFAMREDSQSWNTLCSTALPVVVVEGFETVTLEQDVADQFLDLSLELAQVDEDNLRIMQETSEIILATDSIKMNALSNGYPATGELCVKCDKLRGLLAAKLEQKLKLETVYKRWVARIDRNGGSPEILELGTNAGKDLLAEFEFVYRETEELSRNLKLQAVAQDPVAREFWFGCHCFTLLHQLPLNARLLCEARGTTHVWAVQALKKQPLEESLQTVVEAVVDAVNNAPEDYAGVEGMAAIAVEVVRRCTEKAKCQEGVTSWTVARVPTDHGPFVSDPGVAEELSRSVESWMVERLVFMARLCSQRTFYNDTEALNALKYVWTLVDRQEFGVSTLKSLMRVLRAMANEGICEEFIELKYPEALLELVDGLSTPKDLLADVLMVIGFMASFTKTKNYFGRLEGVRRIVALLKRSEKEKPSASLSRVQQNACLAIGNLVLGHPQNGTLFGKEGGVDLTNRILNRAMDSKVDYDLANAACVLMCNASFKRDDFKEAFGRANSPSFILQCFRTYDGADVPAAHRCLGSMFKAVGNLALVPSNVQRFLDGDIGGCMKIFYRRADSVPDELLLVSLKTLSNLTLENADAFMNHFGAILVPLIDIISSGKHNHAGLMAFMCDTFASLCRNVDNRKVFLSHQGVEQSISLVNEFKDEQLYIKALDLFAVLGSYSDAAQRMADNGLFSFILGVLEEGDDLDALTVVAALRVIRRLVADKAVSDMFIRASPMALLTECIKAAAPFAEDSVPSALTVKEVCHILLTLIYLHASEYGSDVDYQNAVNPREVAWAQELLSGVAIRSQQFSRVFSRRVPASDVSEEGSDDSEDTRGSSAADMVSASSEASAEIGNDEEGSPVDLHTPPRRDESNSQTDSNVNKRDILVKPKGPRSYSEIGLDAKALTLISRALFVMFLGQHDDVLHVDKLSEFGLSLLAYTACEKPDGCGLVFTDCNADVGLPLLVSKIFGHTKTQKGEGKIRLLAVGADLVGNACCIIPANEIAAISNSTDAMGALRSAASALTKKREAPLRKRIDDIWSLLEGNKDAPRPEAFYSLATYEFPIDGLQLSREEFPNGVQDLPGKIRNKIRKGGKSKCLIKNEAGQYTLKPLWWKSSGDMSELRFMTDASSQNYDFHIPLSRVRKIVRGTQDPDLTEQIKQLKGNHDHTNHNTLVLHSLAHTCQLRQLDHSIVSAIVPSVKTRHIVSVCGGDAPEVNMVFSNRIKTSRMYERIATWHAAATR</sequence>
<gene>
    <name evidence="8" type="ORF">GNI_005330</name>
</gene>
<keyword evidence="4" id="KW-0963">Cytoplasm</keyword>
<dbReference type="PANTHER" id="PTHR10957">
    <property type="entry name" value="RAP1 GTPASE-GDP DISSOCIATION STIMULATOR 1"/>
    <property type="match status" value="1"/>
</dbReference>
<dbReference type="InterPro" id="IPR016024">
    <property type="entry name" value="ARM-type_fold"/>
</dbReference>
<dbReference type="RefSeq" id="XP_011128609.1">
    <property type="nucleotide sequence ID" value="XM_011130307.1"/>
</dbReference>
<dbReference type="InterPro" id="IPR000225">
    <property type="entry name" value="Armadillo"/>
</dbReference>
<comment type="subcellular location">
    <subcellularLocation>
        <location evidence="3">Cytoplasm</location>
        <location evidence="3">Cytosol</location>
    </subcellularLocation>
    <subcellularLocation>
        <location evidence="2">Endoplasmic reticulum</location>
    </subcellularLocation>
    <subcellularLocation>
        <location evidence="1">Mitochondrion</location>
    </subcellularLocation>
</comment>
<dbReference type="InterPro" id="IPR040144">
    <property type="entry name" value="RAP1GDS1"/>
</dbReference>
<dbReference type="InterPro" id="IPR011989">
    <property type="entry name" value="ARM-like"/>
</dbReference>
<dbReference type="eggNOG" id="ENOG502RNM3">
    <property type="taxonomic scope" value="Eukaryota"/>
</dbReference>
<comment type="caution">
    <text evidence="8">The sequence shown here is derived from an EMBL/GenBank/DDBJ whole genome shotgun (WGS) entry which is preliminary data.</text>
</comment>
<keyword evidence="9" id="KW-1185">Reference proteome</keyword>
<dbReference type="GO" id="GO:0005829">
    <property type="term" value="C:cytosol"/>
    <property type="evidence" value="ECO:0007669"/>
    <property type="project" value="UniProtKB-SubCell"/>
</dbReference>
<dbReference type="GO" id="GO:0005085">
    <property type="term" value="F:guanyl-nucleotide exchange factor activity"/>
    <property type="evidence" value="ECO:0007669"/>
    <property type="project" value="InterPro"/>
</dbReference>
<evidence type="ECO:0000256" key="6">
    <source>
        <dbReference type="ARBA" id="ARBA00023128"/>
    </source>
</evidence>